<keyword evidence="2" id="KW-1185">Reference proteome</keyword>
<dbReference type="AlphaFoldDB" id="A0AAV3XUV0"/>
<name>A0AAV3XUV0_9GAST</name>
<evidence type="ECO:0000313" key="1">
    <source>
        <dbReference type="EMBL" id="GFN74266.1"/>
    </source>
</evidence>
<comment type="caution">
    <text evidence="1">The sequence shown here is derived from an EMBL/GenBank/DDBJ whole genome shotgun (WGS) entry which is preliminary data.</text>
</comment>
<dbReference type="Proteomes" id="UP000735302">
    <property type="component" value="Unassembled WGS sequence"/>
</dbReference>
<protein>
    <submittedName>
        <fullName evidence="1">Uncharacterized protein</fullName>
    </submittedName>
</protein>
<evidence type="ECO:0000313" key="2">
    <source>
        <dbReference type="Proteomes" id="UP000735302"/>
    </source>
</evidence>
<gene>
    <name evidence="1" type="ORF">PoB_000077200</name>
</gene>
<dbReference type="EMBL" id="BLXT01000074">
    <property type="protein sequence ID" value="GFN74266.1"/>
    <property type="molecule type" value="Genomic_DNA"/>
</dbReference>
<reference evidence="1 2" key="1">
    <citation type="journal article" date="2021" name="Elife">
        <title>Chloroplast acquisition without the gene transfer in kleptoplastic sea slugs, Plakobranchus ocellatus.</title>
        <authorList>
            <person name="Maeda T."/>
            <person name="Takahashi S."/>
            <person name="Yoshida T."/>
            <person name="Shimamura S."/>
            <person name="Takaki Y."/>
            <person name="Nagai Y."/>
            <person name="Toyoda A."/>
            <person name="Suzuki Y."/>
            <person name="Arimoto A."/>
            <person name="Ishii H."/>
            <person name="Satoh N."/>
            <person name="Nishiyama T."/>
            <person name="Hasebe M."/>
            <person name="Maruyama T."/>
            <person name="Minagawa J."/>
            <person name="Obokata J."/>
            <person name="Shigenobu S."/>
        </authorList>
    </citation>
    <scope>NUCLEOTIDE SEQUENCE [LARGE SCALE GENOMIC DNA]</scope>
</reference>
<sequence length="147" mass="16906">MKRSISMAVPATWRILQQRREHSHCCWHGVKFTLPTDILVWPAKALRYPAQWVCQAHKSLSSLARCLDKRGEQVQAITDVAIEKNCNHRNSGPAAILTAKRALTFETGEYGRKFQQQKRKLYPAAVEMARLEKQAEEKHLAHKAEKF</sequence>
<organism evidence="1 2">
    <name type="scientific">Plakobranchus ocellatus</name>
    <dbReference type="NCBI Taxonomy" id="259542"/>
    <lineage>
        <taxon>Eukaryota</taxon>
        <taxon>Metazoa</taxon>
        <taxon>Spiralia</taxon>
        <taxon>Lophotrochozoa</taxon>
        <taxon>Mollusca</taxon>
        <taxon>Gastropoda</taxon>
        <taxon>Heterobranchia</taxon>
        <taxon>Euthyneura</taxon>
        <taxon>Panpulmonata</taxon>
        <taxon>Sacoglossa</taxon>
        <taxon>Placobranchoidea</taxon>
        <taxon>Plakobranchidae</taxon>
        <taxon>Plakobranchus</taxon>
    </lineage>
</organism>
<proteinExistence type="predicted"/>
<accession>A0AAV3XUV0</accession>